<dbReference type="InterPro" id="IPR006015">
    <property type="entry name" value="Universal_stress_UspA"/>
</dbReference>
<organism evidence="3 4">
    <name type="scientific">Actinomadura gamaensis</name>
    <dbReference type="NCBI Taxonomy" id="1763541"/>
    <lineage>
        <taxon>Bacteria</taxon>
        <taxon>Bacillati</taxon>
        <taxon>Actinomycetota</taxon>
        <taxon>Actinomycetes</taxon>
        <taxon>Streptosporangiales</taxon>
        <taxon>Thermomonosporaceae</taxon>
        <taxon>Actinomadura</taxon>
    </lineage>
</organism>
<dbReference type="EMBL" id="JBHSIT010000002">
    <property type="protein sequence ID" value="MFC4907070.1"/>
    <property type="molecule type" value="Genomic_DNA"/>
</dbReference>
<accession>A0ABV9TSN1</accession>
<evidence type="ECO:0000256" key="1">
    <source>
        <dbReference type="ARBA" id="ARBA00008791"/>
    </source>
</evidence>
<dbReference type="Gene3D" id="3.40.50.620">
    <property type="entry name" value="HUPs"/>
    <property type="match status" value="2"/>
</dbReference>
<reference evidence="4" key="1">
    <citation type="journal article" date="2019" name="Int. J. Syst. Evol. Microbiol.">
        <title>The Global Catalogue of Microorganisms (GCM) 10K type strain sequencing project: providing services to taxonomists for standard genome sequencing and annotation.</title>
        <authorList>
            <consortium name="The Broad Institute Genomics Platform"/>
            <consortium name="The Broad Institute Genome Sequencing Center for Infectious Disease"/>
            <person name="Wu L."/>
            <person name="Ma J."/>
        </authorList>
    </citation>
    <scope>NUCLEOTIDE SEQUENCE [LARGE SCALE GENOMIC DNA]</scope>
    <source>
        <strain evidence="4">KLKA75</strain>
    </source>
</reference>
<dbReference type="PANTHER" id="PTHR46268">
    <property type="entry name" value="STRESS RESPONSE PROTEIN NHAX"/>
    <property type="match status" value="1"/>
</dbReference>
<name>A0ABV9TSN1_9ACTN</name>
<gene>
    <name evidence="3" type="ORF">ACFPCY_07050</name>
</gene>
<dbReference type="InterPro" id="IPR006016">
    <property type="entry name" value="UspA"/>
</dbReference>
<evidence type="ECO:0000313" key="4">
    <source>
        <dbReference type="Proteomes" id="UP001595872"/>
    </source>
</evidence>
<sequence>MNTPDHRPVLVGVDGSPSADRALAWAADDAERRGRPLLVVHALEVPPYDLPLQALPGFAGSLREAATRTLAEAERAVRARTPKVEVSTALVEEHTVRALCDQAADALEVVVGHRGRGGFAGMMLGSASLRTAERSPAPVVVVRGPEGEHDVADGAEPGRHGEVVVGLALDGDAAPLEFAFAEAAARGAPVRTVHVSVPPRLAVDAMRQTADDERLRWAMLEAHAPLRKRFPDVRVDETVVWDDPVTALVEASRTAGLVVVGRRHRPGPTWRGLGSVGHGVLHHAACPVAIVPARA</sequence>
<evidence type="ECO:0000313" key="3">
    <source>
        <dbReference type="EMBL" id="MFC4907070.1"/>
    </source>
</evidence>
<dbReference type="PRINTS" id="PR01438">
    <property type="entry name" value="UNVRSLSTRESS"/>
</dbReference>
<proteinExistence type="inferred from homology"/>
<evidence type="ECO:0000259" key="2">
    <source>
        <dbReference type="Pfam" id="PF00582"/>
    </source>
</evidence>
<keyword evidence="4" id="KW-1185">Reference proteome</keyword>
<dbReference type="InterPro" id="IPR014729">
    <property type="entry name" value="Rossmann-like_a/b/a_fold"/>
</dbReference>
<feature type="domain" description="UspA" evidence="2">
    <location>
        <begin position="164"/>
        <end position="292"/>
    </location>
</feature>
<comment type="caution">
    <text evidence="3">The sequence shown here is derived from an EMBL/GenBank/DDBJ whole genome shotgun (WGS) entry which is preliminary data.</text>
</comment>
<feature type="domain" description="UspA" evidence="2">
    <location>
        <begin position="7"/>
        <end position="143"/>
    </location>
</feature>
<dbReference type="SUPFAM" id="SSF52402">
    <property type="entry name" value="Adenine nucleotide alpha hydrolases-like"/>
    <property type="match status" value="2"/>
</dbReference>
<dbReference type="Pfam" id="PF00582">
    <property type="entry name" value="Usp"/>
    <property type="match status" value="2"/>
</dbReference>
<protein>
    <submittedName>
        <fullName evidence="3">Universal stress protein</fullName>
    </submittedName>
</protein>
<dbReference type="PANTHER" id="PTHR46268:SF6">
    <property type="entry name" value="UNIVERSAL STRESS PROTEIN UP12"/>
    <property type="match status" value="1"/>
</dbReference>
<dbReference type="RefSeq" id="WP_378252811.1">
    <property type="nucleotide sequence ID" value="NZ_JBHSIT010000002.1"/>
</dbReference>
<dbReference type="Proteomes" id="UP001595872">
    <property type="component" value="Unassembled WGS sequence"/>
</dbReference>
<comment type="similarity">
    <text evidence="1">Belongs to the universal stress protein A family.</text>
</comment>